<dbReference type="Proteomes" id="UP000183557">
    <property type="component" value="Unassembled WGS sequence"/>
</dbReference>
<dbReference type="AlphaFoldDB" id="A0A1I3TJQ8"/>
<dbReference type="EMBL" id="FOSB01000003">
    <property type="protein sequence ID" value="SFJ69747.1"/>
    <property type="molecule type" value="Genomic_DNA"/>
</dbReference>
<protein>
    <submittedName>
        <fullName evidence="1">Uncharacterized protein</fullName>
    </submittedName>
</protein>
<organism evidence="1 2">
    <name type="scientific">Halobacillus dabanensis</name>
    <dbReference type="NCBI Taxonomy" id="240302"/>
    <lineage>
        <taxon>Bacteria</taxon>
        <taxon>Bacillati</taxon>
        <taxon>Bacillota</taxon>
        <taxon>Bacilli</taxon>
        <taxon>Bacillales</taxon>
        <taxon>Bacillaceae</taxon>
        <taxon>Halobacillus</taxon>
    </lineage>
</organism>
<dbReference type="OrthoDB" id="7067095at2"/>
<accession>A0A1I3TJQ8</accession>
<name>A0A1I3TJQ8_HALDA</name>
<sequence length="85" mass="9753">MKKIFETIYDGHTITVENTWFHGERLYMNGQLQDERLGLALRGTLTGELKYDNGETKPVKVTLGGILRIHCRIFIDHSLIIPGIR</sequence>
<evidence type="ECO:0000313" key="1">
    <source>
        <dbReference type="EMBL" id="SFJ69747.1"/>
    </source>
</evidence>
<evidence type="ECO:0000313" key="2">
    <source>
        <dbReference type="Proteomes" id="UP000183557"/>
    </source>
</evidence>
<dbReference type="RefSeq" id="WP_075035951.1">
    <property type="nucleotide sequence ID" value="NZ_FOSB01000003.1"/>
</dbReference>
<keyword evidence="2" id="KW-1185">Reference proteome</keyword>
<proteinExistence type="predicted"/>
<reference evidence="2" key="1">
    <citation type="submission" date="2016-10" db="EMBL/GenBank/DDBJ databases">
        <authorList>
            <person name="Varghese N."/>
            <person name="Submissions S."/>
        </authorList>
    </citation>
    <scope>NUCLEOTIDE SEQUENCE [LARGE SCALE GENOMIC DNA]</scope>
    <source>
        <strain evidence="2">CGMCC 1.3704</strain>
    </source>
</reference>
<gene>
    <name evidence="1" type="ORF">SAMN04487936_103365</name>
</gene>